<dbReference type="Proteomes" id="UP000007648">
    <property type="component" value="Unassembled WGS sequence"/>
</dbReference>
<proteinExistence type="predicted"/>
<dbReference type="Ensembl" id="ENSSHAT00000026245.1">
    <property type="protein sequence ID" value="ENSSHAP00000026999.1"/>
    <property type="gene ID" value="ENSSHAG00000030336.1"/>
</dbReference>
<protein>
    <submittedName>
        <fullName evidence="1">Uncharacterized protein</fullName>
    </submittedName>
</protein>
<reference evidence="1" key="3">
    <citation type="submission" date="2025-09" db="UniProtKB">
        <authorList>
            <consortium name="Ensembl"/>
        </authorList>
    </citation>
    <scope>IDENTIFICATION</scope>
</reference>
<dbReference type="AlphaFoldDB" id="A0A7N4UZ60"/>
<name>A0A7N4UZ60_SARHA</name>
<reference evidence="1" key="2">
    <citation type="submission" date="2025-08" db="UniProtKB">
        <authorList>
            <consortium name="Ensembl"/>
        </authorList>
    </citation>
    <scope>IDENTIFICATION</scope>
</reference>
<evidence type="ECO:0000313" key="2">
    <source>
        <dbReference type="Proteomes" id="UP000007648"/>
    </source>
</evidence>
<sequence>VRIPRQIFLKHYFEKIGLHLRELREQFKEVPKQYGKSENDLKTLQGVGQYKWTGENV</sequence>
<accession>A0A7N4UZ60</accession>
<reference evidence="1 2" key="1">
    <citation type="journal article" date="2011" name="Proc. Natl. Acad. Sci. U.S.A.">
        <title>Genetic diversity and population structure of the endangered marsupial Sarcophilus harrisii (Tasmanian devil).</title>
        <authorList>
            <person name="Miller W."/>
            <person name="Hayes V.M."/>
            <person name="Ratan A."/>
            <person name="Petersen D.C."/>
            <person name="Wittekindt N.E."/>
            <person name="Miller J."/>
            <person name="Walenz B."/>
            <person name="Knight J."/>
            <person name="Qi J."/>
            <person name="Zhao F."/>
            <person name="Wang Q."/>
            <person name="Bedoya-Reina O.C."/>
            <person name="Katiyar N."/>
            <person name="Tomsho L.P."/>
            <person name="Kasson L.M."/>
            <person name="Hardie R.A."/>
            <person name="Woodbridge P."/>
            <person name="Tindall E.A."/>
            <person name="Bertelsen M.F."/>
            <person name="Dixon D."/>
            <person name="Pyecroft S."/>
            <person name="Helgen K.M."/>
            <person name="Lesk A.M."/>
            <person name="Pringle T.H."/>
            <person name="Patterson N."/>
            <person name="Zhang Y."/>
            <person name="Kreiss A."/>
            <person name="Woods G.M."/>
            <person name="Jones M.E."/>
            <person name="Schuster S.C."/>
        </authorList>
    </citation>
    <scope>NUCLEOTIDE SEQUENCE [LARGE SCALE GENOMIC DNA]</scope>
</reference>
<organism evidence="1 2">
    <name type="scientific">Sarcophilus harrisii</name>
    <name type="common">Tasmanian devil</name>
    <name type="synonym">Sarcophilus laniarius</name>
    <dbReference type="NCBI Taxonomy" id="9305"/>
    <lineage>
        <taxon>Eukaryota</taxon>
        <taxon>Metazoa</taxon>
        <taxon>Chordata</taxon>
        <taxon>Craniata</taxon>
        <taxon>Vertebrata</taxon>
        <taxon>Euteleostomi</taxon>
        <taxon>Mammalia</taxon>
        <taxon>Metatheria</taxon>
        <taxon>Dasyuromorphia</taxon>
        <taxon>Dasyuridae</taxon>
        <taxon>Sarcophilus</taxon>
    </lineage>
</organism>
<keyword evidence="2" id="KW-1185">Reference proteome</keyword>
<dbReference type="InParanoid" id="A0A7N4UZ60"/>
<evidence type="ECO:0000313" key="1">
    <source>
        <dbReference type="Ensembl" id="ENSSHAP00000026999.1"/>
    </source>
</evidence>